<protein>
    <submittedName>
        <fullName evidence="1">Uncharacterized protein</fullName>
    </submittedName>
</protein>
<reference evidence="1 2" key="1">
    <citation type="submission" date="2018-10" db="EMBL/GenBank/DDBJ databases">
        <authorList>
            <person name="Rosinski-Chupin I."/>
        </authorList>
    </citation>
    <scope>NUCLEOTIDE SEQUENCE [LARGE SCALE GENOMIC DNA]</scope>
    <source>
        <strain evidence="1 2">S119</strain>
    </source>
</reference>
<organism evidence="1 2">
    <name type="scientific">Streptococcus pyogenes</name>
    <dbReference type="NCBI Taxonomy" id="1314"/>
    <lineage>
        <taxon>Bacteria</taxon>
        <taxon>Bacillati</taxon>
        <taxon>Bacillota</taxon>
        <taxon>Bacilli</taxon>
        <taxon>Lactobacillales</taxon>
        <taxon>Streptococcaceae</taxon>
        <taxon>Streptococcus</taxon>
    </lineage>
</organism>
<sequence>MPLMVVMNTMLKYSIDYLSATRYRLKIPKDTGVLIVIGF</sequence>
<dbReference type="EMBL" id="LR031521">
    <property type="protein sequence ID" value="VDC39456.1"/>
    <property type="molecule type" value="Genomic_DNA"/>
</dbReference>
<name>A0ABD7UUJ0_STRPY</name>
<evidence type="ECO:0000313" key="2">
    <source>
        <dbReference type="Proteomes" id="UP000274496"/>
    </source>
</evidence>
<gene>
    <name evidence="1" type="ORF">SP119_1163</name>
</gene>
<evidence type="ECO:0000313" key="1">
    <source>
        <dbReference type="EMBL" id="VDC39456.1"/>
    </source>
</evidence>
<proteinExistence type="predicted"/>
<dbReference type="AlphaFoldDB" id="A0ABD7UUJ0"/>
<dbReference type="Proteomes" id="UP000274496">
    <property type="component" value="Chromosome"/>
</dbReference>
<accession>A0ABD7UUJ0</accession>